<dbReference type="GO" id="GO:0016491">
    <property type="term" value="F:oxidoreductase activity"/>
    <property type="evidence" value="ECO:0007669"/>
    <property type="project" value="InterPro"/>
</dbReference>
<evidence type="ECO:0000313" key="3">
    <source>
        <dbReference type="EMBL" id="TMR30946.1"/>
    </source>
</evidence>
<dbReference type="Gene3D" id="3.90.180.10">
    <property type="entry name" value="Medium-chain alcohol dehydrogenases, catalytic domain"/>
    <property type="match status" value="1"/>
</dbReference>
<comment type="caution">
    <text evidence="3">The sequence shown here is derived from an EMBL/GenBank/DDBJ whole genome shotgun (WGS) entry which is preliminary data.</text>
</comment>
<evidence type="ECO:0000313" key="4">
    <source>
        <dbReference type="Proteomes" id="UP000306628"/>
    </source>
</evidence>
<dbReference type="SUPFAM" id="SSF51735">
    <property type="entry name" value="NAD(P)-binding Rossmann-fold domains"/>
    <property type="match status" value="1"/>
</dbReference>
<evidence type="ECO:0000259" key="2">
    <source>
        <dbReference type="SMART" id="SM00829"/>
    </source>
</evidence>
<feature type="domain" description="Enoyl reductase (ER)" evidence="2">
    <location>
        <begin position="10"/>
        <end position="302"/>
    </location>
</feature>
<dbReference type="AlphaFoldDB" id="A0A5S4GD75"/>
<dbReference type="EMBL" id="VCKX01000092">
    <property type="protein sequence ID" value="TMR30946.1"/>
    <property type="molecule type" value="Genomic_DNA"/>
</dbReference>
<dbReference type="OrthoDB" id="2665481at2"/>
<dbReference type="SMART" id="SM00829">
    <property type="entry name" value="PKS_ER"/>
    <property type="match status" value="1"/>
</dbReference>
<dbReference type="Pfam" id="PF13602">
    <property type="entry name" value="ADH_zinc_N_2"/>
    <property type="match status" value="1"/>
</dbReference>
<accession>A0A5S4GD75</accession>
<organism evidence="3 4">
    <name type="scientific">Nonomuraea zeae</name>
    <dbReference type="NCBI Taxonomy" id="1642303"/>
    <lineage>
        <taxon>Bacteria</taxon>
        <taxon>Bacillati</taxon>
        <taxon>Actinomycetota</taxon>
        <taxon>Actinomycetes</taxon>
        <taxon>Streptosporangiales</taxon>
        <taxon>Streptosporangiaceae</taxon>
        <taxon>Nonomuraea</taxon>
    </lineage>
</organism>
<dbReference type="SUPFAM" id="SSF50129">
    <property type="entry name" value="GroES-like"/>
    <property type="match status" value="1"/>
</dbReference>
<proteinExistence type="predicted"/>
<keyword evidence="4" id="KW-1185">Reference proteome</keyword>
<gene>
    <name evidence="3" type="ORF">ETD85_27530</name>
</gene>
<protein>
    <submittedName>
        <fullName evidence="3">NADP-dependent oxidoreductase</fullName>
    </submittedName>
</protein>
<name>A0A5S4GD75_9ACTN</name>
<dbReference type="CDD" id="cd05289">
    <property type="entry name" value="MDR_like_2"/>
    <property type="match status" value="1"/>
</dbReference>
<dbReference type="InterPro" id="IPR020843">
    <property type="entry name" value="ER"/>
</dbReference>
<keyword evidence="1" id="KW-0521">NADP</keyword>
<reference evidence="3 4" key="1">
    <citation type="submission" date="2019-05" db="EMBL/GenBank/DDBJ databases">
        <title>Draft genome sequence of Nonomuraea zeae DSM 100528.</title>
        <authorList>
            <person name="Saricaoglu S."/>
            <person name="Isik K."/>
        </authorList>
    </citation>
    <scope>NUCLEOTIDE SEQUENCE [LARGE SCALE GENOMIC DNA]</scope>
    <source>
        <strain evidence="3 4">DSM 100528</strain>
    </source>
</reference>
<dbReference type="InterPro" id="IPR011032">
    <property type="entry name" value="GroES-like_sf"/>
</dbReference>
<dbReference type="PANTHER" id="PTHR44154:SF1">
    <property type="entry name" value="QUINONE OXIDOREDUCTASE"/>
    <property type="match status" value="1"/>
</dbReference>
<dbReference type="Pfam" id="PF08240">
    <property type="entry name" value="ADH_N"/>
    <property type="match status" value="1"/>
</dbReference>
<dbReference type="InterPro" id="IPR013154">
    <property type="entry name" value="ADH-like_N"/>
</dbReference>
<evidence type="ECO:0000256" key="1">
    <source>
        <dbReference type="ARBA" id="ARBA00022857"/>
    </source>
</evidence>
<dbReference type="InterPro" id="IPR036291">
    <property type="entry name" value="NAD(P)-bd_dom_sf"/>
</dbReference>
<dbReference type="Proteomes" id="UP000306628">
    <property type="component" value="Unassembled WGS sequence"/>
</dbReference>
<sequence>MRAVRFDAYGGIEVLRVAEVERPAPGPGQVLVKVVAAAINPGEAAIRLGVLHDRWPATFPSGQGSDLAGVVIATGDGVEGFAAGDEVFGFTHNRASHAEYVVVEAAALVRRPPEVPWEQAASLHVAGTTAYAEVRAVGLRPGDTVVIAGAAGGVGTIATQLAVAAGATVIGLASEPNHRWLREHGAVPVAYGAGVAERIKAAAGHVDAFIDNFGGGYVELALELGVRPDRINTVIDFAAVERHGVKFDGNAEGATTEVLAELAGLVGAGRLEIPIAAAYPLDRVQDAFRELEQRHTRGKIVLRP</sequence>
<dbReference type="InterPro" id="IPR051603">
    <property type="entry name" value="Zinc-ADH_QOR/CCCR"/>
</dbReference>
<dbReference type="PANTHER" id="PTHR44154">
    <property type="entry name" value="QUINONE OXIDOREDUCTASE"/>
    <property type="match status" value="1"/>
</dbReference>
<dbReference type="Gene3D" id="3.40.50.720">
    <property type="entry name" value="NAD(P)-binding Rossmann-like Domain"/>
    <property type="match status" value="1"/>
</dbReference>